<dbReference type="AlphaFoldDB" id="A0A7G5C204"/>
<proteinExistence type="predicted"/>
<organism evidence="1 2">
    <name type="scientific">Cohnella cholangitidis</name>
    <dbReference type="NCBI Taxonomy" id="2598458"/>
    <lineage>
        <taxon>Bacteria</taxon>
        <taxon>Bacillati</taxon>
        <taxon>Bacillota</taxon>
        <taxon>Bacilli</taxon>
        <taxon>Bacillales</taxon>
        <taxon>Paenibacillaceae</taxon>
        <taxon>Cohnella</taxon>
    </lineage>
</organism>
<evidence type="ECO:0008006" key="3">
    <source>
        <dbReference type="Google" id="ProtNLM"/>
    </source>
</evidence>
<keyword evidence="2" id="KW-1185">Reference proteome</keyword>
<dbReference type="KEGG" id="cchl:FPL14_20180"/>
<evidence type="ECO:0000313" key="1">
    <source>
        <dbReference type="EMBL" id="QMV43238.1"/>
    </source>
</evidence>
<reference evidence="1 2" key="1">
    <citation type="submission" date="2019-07" db="EMBL/GenBank/DDBJ databases">
        <authorList>
            <person name="Kim J.K."/>
            <person name="Cheong H.-M."/>
            <person name="Choi Y."/>
            <person name="Hwang K.J."/>
            <person name="Lee S."/>
            <person name="Choi C."/>
        </authorList>
    </citation>
    <scope>NUCLEOTIDE SEQUENCE [LARGE SCALE GENOMIC DNA]</scope>
    <source>
        <strain evidence="1 2">KS 22</strain>
    </source>
</reference>
<dbReference type="CDD" id="cd06462">
    <property type="entry name" value="Peptidase_S24_S26"/>
    <property type="match status" value="1"/>
</dbReference>
<name>A0A7G5C204_9BACL</name>
<dbReference type="Proteomes" id="UP000515679">
    <property type="component" value="Chromosome"/>
</dbReference>
<dbReference type="RefSeq" id="WP_182299471.1">
    <property type="nucleotide sequence ID" value="NZ_CP041969.1"/>
</dbReference>
<protein>
    <recommendedName>
        <fullName evidence="3">Signal peptidase I</fullName>
    </recommendedName>
</protein>
<evidence type="ECO:0000313" key="2">
    <source>
        <dbReference type="Proteomes" id="UP000515679"/>
    </source>
</evidence>
<gene>
    <name evidence="1" type="ORF">FPL14_20180</name>
</gene>
<dbReference type="EMBL" id="CP041969">
    <property type="protein sequence ID" value="QMV43238.1"/>
    <property type="molecule type" value="Genomic_DNA"/>
</dbReference>
<accession>A0A7G5C204</accession>
<sequence length="154" mass="17272">MLLNIPLTLAKKLIASSGSMIIPSNGYSMYPVIRPKDECHFSQANESDLRVGDILLFGDRDGLLIGHRLVRVEGTLANRSYICKGDTNLHPDQSVPFDRIIGKLTSIERKSNGGKNRTIFSASRGMVSWGSVIVRLPFLSAWLRRWVRISFDVR</sequence>